<evidence type="ECO:0000313" key="16">
    <source>
        <dbReference type="Proteomes" id="UP000239648"/>
    </source>
</evidence>
<keyword evidence="11" id="KW-0375">Hydrogen ion transport</keyword>
<evidence type="ECO:0000256" key="8">
    <source>
        <dbReference type="ARBA" id="ARBA00023196"/>
    </source>
</evidence>
<dbReference type="Proteomes" id="UP000239648">
    <property type="component" value="Unassembled WGS sequence"/>
</dbReference>
<organism evidence="14 15">
    <name type="scientific">Marinobacter persicus</name>
    <dbReference type="NCBI Taxonomy" id="930118"/>
    <lineage>
        <taxon>Bacteria</taxon>
        <taxon>Pseudomonadati</taxon>
        <taxon>Pseudomonadota</taxon>
        <taxon>Gammaproteobacteria</taxon>
        <taxon>Pseudomonadales</taxon>
        <taxon>Marinobacteraceae</taxon>
        <taxon>Marinobacter</taxon>
    </lineage>
</organism>
<keyword evidence="11" id="KW-0066">ATP synthesis</keyword>
<evidence type="ECO:0000256" key="11">
    <source>
        <dbReference type="HAMAP-Rule" id="MF_00530"/>
    </source>
</evidence>
<evidence type="ECO:0000259" key="12">
    <source>
        <dbReference type="Pfam" id="PF02823"/>
    </source>
</evidence>
<evidence type="ECO:0000256" key="10">
    <source>
        <dbReference type="ARBA" id="ARBA00031795"/>
    </source>
</evidence>
<dbReference type="GO" id="GO:0045259">
    <property type="term" value="C:proton-transporting ATP synthase complex"/>
    <property type="evidence" value="ECO:0007669"/>
    <property type="project" value="UniProtKB-KW"/>
</dbReference>
<reference evidence="14 15" key="2">
    <citation type="submission" date="2018-02" db="EMBL/GenBank/DDBJ databases">
        <title>Subsurface microbial communities from deep shales in Ohio and West Virginia, USA.</title>
        <authorList>
            <person name="Wrighton K."/>
        </authorList>
    </citation>
    <scope>NUCLEOTIDE SEQUENCE [LARGE SCALE GENOMIC DNA]</scope>
    <source>
        <strain evidence="14 15">UTICA-S1B9</strain>
    </source>
</reference>
<evidence type="ECO:0000256" key="7">
    <source>
        <dbReference type="ARBA" id="ARBA00023136"/>
    </source>
</evidence>
<dbReference type="EMBL" id="PTIU01000011">
    <property type="protein sequence ID" value="PPK54664.1"/>
    <property type="molecule type" value="Genomic_DNA"/>
</dbReference>
<dbReference type="GO" id="GO:0012505">
    <property type="term" value="C:endomembrane system"/>
    <property type="evidence" value="ECO:0007669"/>
    <property type="project" value="UniProtKB-SubCell"/>
</dbReference>
<keyword evidence="8 11" id="KW-0139">CF(1)</keyword>
<evidence type="ECO:0000256" key="3">
    <source>
        <dbReference type="ARBA" id="ARBA00005712"/>
    </source>
</evidence>
<dbReference type="GO" id="GO:0005886">
    <property type="term" value="C:plasma membrane"/>
    <property type="evidence" value="ECO:0007669"/>
    <property type="project" value="UniProtKB-SubCell"/>
</dbReference>
<evidence type="ECO:0000313" key="15">
    <source>
        <dbReference type="Proteomes" id="UP000239446"/>
    </source>
</evidence>
<evidence type="ECO:0000256" key="9">
    <source>
        <dbReference type="ARBA" id="ARBA00030215"/>
    </source>
</evidence>
<dbReference type="Proteomes" id="UP000239446">
    <property type="component" value="Unassembled WGS sequence"/>
</dbReference>
<comment type="function">
    <text evidence="1 11">Produces ATP from ADP in the presence of a proton gradient across the membrane.</text>
</comment>
<evidence type="ECO:0000313" key="13">
    <source>
        <dbReference type="EMBL" id="PPK51504.1"/>
    </source>
</evidence>
<dbReference type="CDD" id="cd12152">
    <property type="entry name" value="F1-ATPase_delta"/>
    <property type="match status" value="1"/>
</dbReference>
<dbReference type="AlphaFoldDB" id="A0A2S6G689"/>
<dbReference type="RefSeq" id="WP_219820616.1">
    <property type="nucleotide sequence ID" value="NZ_PTIT01000011.1"/>
</dbReference>
<dbReference type="NCBIfam" id="NF004871">
    <property type="entry name" value="PRK06228.1"/>
    <property type="match status" value="1"/>
</dbReference>
<evidence type="ECO:0000313" key="14">
    <source>
        <dbReference type="EMBL" id="PPK54664.1"/>
    </source>
</evidence>
<dbReference type="GO" id="GO:0005524">
    <property type="term" value="F:ATP binding"/>
    <property type="evidence" value="ECO:0007669"/>
    <property type="project" value="UniProtKB-UniRule"/>
</dbReference>
<reference evidence="13 16" key="1">
    <citation type="submission" date="2018-02" db="EMBL/GenBank/DDBJ databases">
        <title>Deep subsurface shale carbon reservoir microbial communities from Ohio and West Virginia, USA.</title>
        <authorList>
            <person name="Wrighton K."/>
        </authorList>
    </citation>
    <scope>NUCLEOTIDE SEQUENCE [LARGE SCALE GENOMIC DNA]</scope>
    <source>
        <strain evidence="13 16">UTICA-S1B6</strain>
    </source>
</reference>
<feature type="domain" description="ATP synthase F1 complex delta/epsilon subunit N-terminal" evidence="12">
    <location>
        <begin position="12"/>
        <end position="88"/>
    </location>
</feature>
<dbReference type="InterPro" id="IPR036771">
    <property type="entry name" value="ATPsynth_dsu/esu_N"/>
</dbReference>
<dbReference type="HAMAP" id="MF_00530">
    <property type="entry name" value="ATP_synth_epsil_bac"/>
    <property type="match status" value="1"/>
</dbReference>
<evidence type="ECO:0000256" key="2">
    <source>
        <dbReference type="ARBA" id="ARBA00004184"/>
    </source>
</evidence>
<dbReference type="InterPro" id="IPR001469">
    <property type="entry name" value="ATP_synth_F1_dsu/esu"/>
</dbReference>
<keyword evidence="7 11" id="KW-0472">Membrane</keyword>
<dbReference type="GO" id="GO:0046933">
    <property type="term" value="F:proton-transporting ATP synthase activity, rotational mechanism"/>
    <property type="evidence" value="ECO:0007669"/>
    <property type="project" value="UniProtKB-UniRule"/>
</dbReference>
<dbReference type="NCBIfam" id="TIGR03166">
    <property type="entry name" value="alt_F1F0_F1_eps"/>
    <property type="match status" value="1"/>
</dbReference>
<keyword evidence="11" id="KW-1003">Cell membrane</keyword>
<evidence type="ECO:0000256" key="4">
    <source>
        <dbReference type="ARBA" id="ARBA00014480"/>
    </source>
</evidence>
<evidence type="ECO:0000256" key="1">
    <source>
        <dbReference type="ARBA" id="ARBA00003543"/>
    </source>
</evidence>
<comment type="subcellular location">
    <subcellularLocation>
        <location evidence="11">Cell membrane</location>
        <topology evidence="11">Peripheral membrane protein</topology>
    </subcellularLocation>
    <subcellularLocation>
        <location evidence="2">Endomembrane system</location>
        <topology evidence="2">Peripheral membrane protein</topology>
    </subcellularLocation>
</comment>
<sequence length="142" mass="15698">MNPDTPDTSAFMNLRLLLPTRILLEQATTKIIAEADNGEFCLLPRHVDFVAALVPGVLSFFTTDGEERFAAVDRGILVKCGRDVAVSAYQGVIGDDIGELQTLIDEQFLQLDESERKARTALARLEAGTLRGFLDLREQFRG</sequence>
<keyword evidence="6 11" id="KW-0406">Ion transport</keyword>
<accession>A0A2S6G689</accession>
<name>A0A2S6G689_9GAMM</name>
<keyword evidence="16" id="KW-1185">Reference proteome</keyword>
<keyword evidence="5 11" id="KW-0813">Transport</keyword>
<dbReference type="SUPFAM" id="SSF51344">
    <property type="entry name" value="Epsilon subunit of F1F0-ATP synthase N-terminal domain"/>
    <property type="match status" value="1"/>
</dbReference>
<dbReference type="Gene3D" id="2.60.15.10">
    <property type="entry name" value="F0F1 ATP synthase delta/epsilon subunit, N-terminal"/>
    <property type="match status" value="1"/>
</dbReference>
<proteinExistence type="inferred from homology"/>
<dbReference type="Pfam" id="PF02823">
    <property type="entry name" value="ATP-synt_DE_N"/>
    <property type="match status" value="1"/>
</dbReference>
<comment type="similarity">
    <text evidence="3 11">Belongs to the ATPase epsilon chain family.</text>
</comment>
<dbReference type="EMBL" id="PTIT01000011">
    <property type="protein sequence ID" value="PPK51504.1"/>
    <property type="molecule type" value="Genomic_DNA"/>
</dbReference>
<comment type="caution">
    <text evidence="14">The sequence shown here is derived from an EMBL/GenBank/DDBJ whole genome shotgun (WGS) entry which is preliminary data.</text>
</comment>
<protein>
    <recommendedName>
        <fullName evidence="4 11">ATP synthase epsilon chain</fullName>
    </recommendedName>
    <alternativeName>
        <fullName evidence="10 11">ATP synthase F1 sector epsilon subunit</fullName>
    </alternativeName>
    <alternativeName>
        <fullName evidence="9 11">F-ATPase epsilon subunit</fullName>
    </alternativeName>
</protein>
<evidence type="ECO:0000256" key="6">
    <source>
        <dbReference type="ARBA" id="ARBA00023065"/>
    </source>
</evidence>
<comment type="subunit">
    <text evidence="11">F-type ATPases have 2 components, CF(1) - the catalytic core - and CF(0) - the membrane proton channel. CF(1) has five subunits: alpha(3), beta(3), gamma(1), delta(1), epsilon(1). CF(0) has three main subunits: a, b and c.</text>
</comment>
<evidence type="ECO:0000256" key="5">
    <source>
        <dbReference type="ARBA" id="ARBA00022448"/>
    </source>
</evidence>
<dbReference type="InterPro" id="IPR020546">
    <property type="entry name" value="ATP_synth_F1_dsu/esu_N"/>
</dbReference>
<dbReference type="InterPro" id="IPR024037">
    <property type="entry name" value="Alt_ATP_synth_F1_esu"/>
</dbReference>
<gene>
    <name evidence="11" type="primary">atpC</name>
    <name evidence="14" type="ORF">B0H24_101117</name>
    <name evidence="13" type="ORF">BY455_11117</name>
</gene>